<keyword evidence="3" id="KW-1185">Reference proteome</keyword>
<name>A0ABP3QXI2_9PROT</name>
<dbReference type="Proteomes" id="UP001501588">
    <property type="component" value="Unassembled WGS sequence"/>
</dbReference>
<feature type="region of interest" description="Disordered" evidence="1">
    <location>
        <begin position="1"/>
        <end position="40"/>
    </location>
</feature>
<dbReference type="EMBL" id="BAAAFZ010000065">
    <property type="protein sequence ID" value="GAA0597994.1"/>
    <property type="molecule type" value="Genomic_DNA"/>
</dbReference>
<evidence type="ECO:0000256" key="1">
    <source>
        <dbReference type="SAM" id="MobiDB-lite"/>
    </source>
</evidence>
<protein>
    <submittedName>
        <fullName evidence="2">Uncharacterized protein</fullName>
    </submittedName>
</protein>
<proteinExistence type="predicted"/>
<sequence length="86" mass="9291">MGDRGGARLPLLNEWGSRGGAGRQRANGKPASVGRVLPGIGEGSQRSDGIWWRGIACLRADKLEYSKNCKLVHWLRGGLAPLRVLL</sequence>
<gene>
    <name evidence="2" type="ORF">GCM10009416_40270</name>
</gene>
<reference evidence="3" key="1">
    <citation type="journal article" date="2019" name="Int. J. Syst. Evol. Microbiol.">
        <title>The Global Catalogue of Microorganisms (GCM) 10K type strain sequencing project: providing services to taxonomists for standard genome sequencing and annotation.</title>
        <authorList>
            <consortium name="The Broad Institute Genomics Platform"/>
            <consortium name="The Broad Institute Genome Sequencing Center for Infectious Disease"/>
            <person name="Wu L."/>
            <person name="Ma J."/>
        </authorList>
    </citation>
    <scope>NUCLEOTIDE SEQUENCE [LARGE SCALE GENOMIC DNA]</scope>
    <source>
        <strain evidence="3">JCM 9933</strain>
    </source>
</reference>
<comment type="caution">
    <text evidence="2">The sequence shown here is derived from an EMBL/GenBank/DDBJ whole genome shotgun (WGS) entry which is preliminary data.</text>
</comment>
<organism evidence="2 3">
    <name type="scientific">Craurococcus roseus</name>
    <dbReference type="NCBI Taxonomy" id="77585"/>
    <lineage>
        <taxon>Bacteria</taxon>
        <taxon>Pseudomonadati</taxon>
        <taxon>Pseudomonadota</taxon>
        <taxon>Alphaproteobacteria</taxon>
        <taxon>Acetobacterales</taxon>
        <taxon>Acetobacteraceae</taxon>
        <taxon>Craurococcus</taxon>
    </lineage>
</organism>
<evidence type="ECO:0000313" key="3">
    <source>
        <dbReference type="Proteomes" id="UP001501588"/>
    </source>
</evidence>
<accession>A0ABP3QXI2</accession>
<evidence type="ECO:0000313" key="2">
    <source>
        <dbReference type="EMBL" id="GAA0597994.1"/>
    </source>
</evidence>